<dbReference type="FunFam" id="2.60.40.790:FF:000015">
    <property type="entry name" value="dynein assembly factor 4, axonemal isoform X1"/>
    <property type="match status" value="1"/>
</dbReference>
<dbReference type="RefSeq" id="XP_019627417.1">
    <property type="nucleotide sequence ID" value="XM_019771858.1"/>
</dbReference>
<evidence type="ECO:0000256" key="9">
    <source>
        <dbReference type="ARBA" id="ARBA00024190"/>
    </source>
</evidence>
<keyword evidence="5" id="KW-0802">TPR repeat</keyword>
<dbReference type="GO" id="GO:0036159">
    <property type="term" value="P:inner dynein arm assembly"/>
    <property type="evidence" value="ECO:0007669"/>
    <property type="project" value="TreeGrafter"/>
</dbReference>
<dbReference type="PROSITE" id="PS51203">
    <property type="entry name" value="CS"/>
    <property type="match status" value="1"/>
</dbReference>
<evidence type="ECO:0000256" key="5">
    <source>
        <dbReference type="ARBA" id="ARBA00022803"/>
    </source>
</evidence>
<dbReference type="SMART" id="SM00028">
    <property type="entry name" value="TPR"/>
    <property type="match status" value="3"/>
</dbReference>
<reference evidence="14" key="1">
    <citation type="submission" date="2025-08" db="UniProtKB">
        <authorList>
            <consortium name="RefSeq"/>
        </authorList>
    </citation>
    <scope>IDENTIFICATION</scope>
    <source>
        <tissue evidence="14">Gonad</tissue>
    </source>
</reference>
<dbReference type="KEGG" id="bbel:109472231"/>
<dbReference type="GO" id="GO:0005634">
    <property type="term" value="C:nucleus"/>
    <property type="evidence" value="ECO:0007669"/>
    <property type="project" value="UniProtKB-SubCell"/>
</dbReference>
<dbReference type="GO" id="GO:0036158">
    <property type="term" value="P:outer dynein arm assembly"/>
    <property type="evidence" value="ECO:0007669"/>
    <property type="project" value="TreeGrafter"/>
</dbReference>
<dbReference type="CDD" id="cd06469">
    <property type="entry name" value="p23_DYX1C1_like"/>
    <property type="match status" value="1"/>
</dbReference>
<accession>A0A6P4Z8K0</accession>
<dbReference type="InterPro" id="IPR007052">
    <property type="entry name" value="CS_dom"/>
</dbReference>
<dbReference type="GO" id="GO:0043005">
    <property type="term" value="C:neuron projection"/>
    <property type="evidence" value="ECO:0007669"/>
    <property type="project" value="UniProtKB-SubCell"/>
</dbReference>
<keyword evidence="4" id="KW-0677">Repeat</keyword>
<evidence type="ECO:0000259" key="12">
    <source>
        <dbReference type="PROSITE" id="PS51203"/>
    </source>
</evidence>
<dbReference type="GO" id="GO:0007399">
    <property type="term" value="P:nervous system development"/>
    <property type="evidence" value="ECO:0007669"/>
    <property type="project" value="UniProtKB-KW"/>
</dbReference>
<dbReference type="InterPro" id="IPR011990">
    <property type="entry name" value="TPR-like_helical_dom_sf"/>
</dbReference>
<evidence type="ECO:0000256" key="6">
    <source>
        <dbReference type="ARBA" id="ARBA00022902"/>
    </source>
</evidence>
<evidence type="ECO:0000313" key="14">
    <source>
        <dbReference type="RefSeq" id="XP_019627417.1"/>
    </source>
</evidence>
<dbReference type="GO" id="GO:0003341">
    <property type="term" value="P:cilium movement"/>
    <property type="evidence" value="ECO:0007669"/>
    <property type="project" value="InterPro"/>
</dbReference>
<dbReference type="FunFam" id="1.25.40.10:FF:000176">
    <property type="entry name" value="dynein assembly factor 4, axonemal isoform X1"/>
    <property type="match status" value="1"/>
</dbReference>
<dbReference type="Gene3D" id="1.25.40.10">
    <property type="entry name" value="Tetratricopeptide repeat domain"/>
    <property type="match status" value="1"/>
</dbReference>
<evidence type="ECO:0000256" key="2">
    <source>
        <dbReference type="ARBA" id="ARBA00004487"/>
    </source>
</evidence>
<dbReference type="GeneID" id="109472231"/>
<sequence length="444" mass="50667">MPITVKDYTWEETETSVFITVPLKGVQAKKTDIFSTDKYIKVNYPPYLFEVDLFAPVVDDKSTAQVGNGTVVFKLVKKDPGIWTQLAASSAGDKKALIEKREKEIEKAQQRAEEQKKAAAERKRQEQKYALREQMRLEEEERTRVENTKKAERELAMTELETWKMQQVQNEIAKSNEEKIKFEKLEQRIELAEEEEKKPQGKTHKTEEIEPAKKKSEATQKKSEPAKKKTEADKKKSSMFDDDDANMPAIRSKGKIEVTFTPRVFPTPVRESKLHEEEEWLKKQAEAMRAAEIDDPNLSEEEKNPLWLKEKGDGFYKSGNILAAVNAYSQAIRMDSKMPALYSNRAACHLQIRNFHKAAQDSSRALELLTPPVPANAAARCKAHVRRGTSLCELEMYVEGLMDYEAALKIDPKNETLAQDAERIRQIIQGSTDNNGNDALESLD</sequence>
<dbReference type="InterPro" id="IPR052004">
    <property type="entry name" value="Dynein_assembly_factor_4"/>
</dbReference>
<dbReference type="SUPFAM" id="SSF48452">
    <property type="entry name" value="TPR-like"/>
    <property type="match status" value="1"/>
</dbReference>
<dbReference type="OrthoDB" id="348005at2759"/>
<dbReference type="Gene3D" id="2.60.40.790">
    <property type="match status" value="1"/>
</dbReference>
<dbReference type="InterPro" id="IPR019734">
    <property type="entry name" value="TPR_rpt"/>
</dbReference>
<evidence type="ECO:0000256" key="10">
    <source>
        <dbReference type="ARBA" id="ARBA00024430"/>
    </source>
</evidence>
<protein>
    <recommendedName>
        <fullName evidence="10">Dynein axonemal assembly factor 4</fullName>
    </recommendedName>
</protein>
<dbReference type="PANTHER" id="PTHR46492:SF1">
    <property type="entry name" value="DYNEIN AXONEMAL ASSEMBLY FACTOR 4"/>
    <property type="match status" value="1"/>
</dbReference>
<keyword evidence="13" id="KW-1185">Reference proteome</keyword>
<feature type="compositionally biased region" description="Basic and acidic residues" evidence="11">
    <location>
        <begin position="192"/>
        <end position="239"/>
    </location>
</feature>
<evidence type="ECO:0000256" key="7">
    <source>
        <dbReference type="ARBA" id="ARBA00023242"/>
    </source>
</evidence>
<evidence type="ECO:0000256" key="1">
    <source>
        <dbReference type="ARBA" id="ARBA00004123"/>
    </source>
</evidence>
<dbReference type="Proteomes" id="UP000515135">
    <property type="component" value="Unplaced"/>
</dbReference>
<organism evidence="13 14">
    <name type="scientific">Branchiostoma belcheri</name>
    <name type="common">Amphioxus</name>
    <dbReference type="NCBI Taxonomy" id="7741"/>
    <lineage>
        <taxon>Eukaryota</taxon>
        <taxon>Metazoa</taxon>
        <taxon>Chordata</taxon>
        <taxon>Cephalochordata</taxon>
        <taxon>Leptocardii</taxon>
        <taxon>Amphioxiformes</taxon>
        <taxon>Branchiostomatidae</taxon>
        <taxon>Branchiostoma</taxon>
    </lineage>
</organism>
<proteinExistence type="predicted"/>
<evidence type="ECO:0000256" key="8">
    <source>
        <dbReference type="ARBA" id="ARBA00023273"/>
    </source>
</evidence>
<feature type="region of interest" description="Disordered" evidence="11">
    <location>
        <begin position="192"/>
        <end position="247"/>
    </location>
</feature>
<feature type="domain" description="CS" evidence="12">
    <location>
        <begin position="3"/>
        <end position="87"/>
    </location>
</feature>
<name>A0A6P4Z8K0_BRABE</name>
<keyword evidence="7" id="KW-0539">Nucleus</keyword>
<evidence type="ECO:0000256" key="3">
    <source>
        <dbReference type="ARBA" id="ARBA00022490"/>
    </source>
</evidence>
<dbReference type="InterPro" id="IPR008978">
    <property type="entry name" value="HSP20-like_chaperone"/>
</dbReference>
<evidence type="ECO:0000256" key="11">
    <source>
        <dbReference type="SAM" id="MobiDB-lite"/>
    </source>
</evidence>
<dbReference type="SUPFAM" id="SSF49764">
    <property type="entry name" value="HSP20-like chaperones"/>
    <property type="match status" value="1"/>
</dbReference>
<comment type="subcellular location">
    <subcellularLocation>
        <location evidence="2">Cell projection</location>
        <location evidence="2">Neuron projection</location>
    </subcellularLocation>
    <subcellularLocation>
        <location evidence="9">Dynein axonemal particle</location>
    </subcellularLocation>
    <subcellularLocation>
        <location evidence="1">Nucleus</location>
    </subcellularLocation>
</comment>
<keyword evidence="8" id="KW-0966">Cell projection</keyword>
<gene>
    <name evidence="14" type="primary">LOC109472231</name>
</gene>
<evidence type="ECO:0000313" key="13">
    <source>
        <dbReference type="Proteomes" id="UP000515135"/>
    </source>
</evidence>
<dbReference type="Pfam" id="PF04969">
    <property type="entry name" value="CS"/>
    <property type="match status" value="1"/>
</dbReference>
<evidence type="ECO:0000256" key="4">
    <source>
        <dbReference type="ARBA" id="ARBA00022737"/>
    </source>
</evidence>
<keyword evidence="6" id="KW-0524">Neurogenesis</keyword>
<feature type="region of interest" description="Disordered" evidence="11">
    <location>
        <begin position="108"/>
        <end position="127"/>
    </location>
</feature>
<dbReference type="AlphaFoldDB" id="A0A6P4Z8K0"/>
<dbReference type="InterPro" id="IPR037894">
    <property type="entry name" value="CS_DYX1C1"/>
</dbReference>
<dbReference type="GO" id="GO:0120293">
    <property type="term" value="C:dynein axonemal particle"/>
    <property type="evidence" value="ECO:0007669"/>
    <property type="project" value="UniProtKB-SubCell"/>
</dbReference>
<keyword evidence="3" id="KW-0963">Cytoplasm</keyword>
<dbReference type="PANTHER" id="PTHR46492">
    <property type="entry name" value="DYNEIN ASSEMBLY FACTOR 4, AXONEMAL"/>
    <property type="match status" value="1"/>
</dbReference>